<keyword evidence="4" id="KW-1185">Reference proteome</keyword>
<protein>
    <recommendedName>
        <fullName evidence="5">Plasmid stabilization protein</fullName>
    </recommendedName>
</protein>
<dbReference type="AlphaFoldDB" id="W4M9I0"/>
<dbReference type="NCBIfam" id="TIGR02385">
    <property type="entry name" value="RelE_StbE"/>
    <property type="match status" value="1"/>
</dbReference>
<evidence type="ECO:0000256" key="2">
    <source>
        <dbReference type="ARBA" id="ARBA00022649"/>
    </source>
</evidence>
<accession>W4M9I0</accession>
<dbReference type="Gene3D" id="3.30.2310.20">
    <property type="entry name" value="RelE-like"/>
    <property type="match status" value="1"/>
</dbReference>
<keyword evidence="2" id="KW-1277">Toxin-antitoxin system</keyword>
<organism evidence="3 4">
    <name type="scientific">Candidatus Entotheonella gemina</name>
    <dbReference type="NCBI Taxonomy" id="1429439"/>
    <lineage>
        <taxon>Bacteria</taxon>
        <taxon>Pseudomonadati</taxon>
        <taxon>Nitrospinota/Tectimicrobiota group</taxon>
        <taxon>Candidatus Tectimicrobiota</taxon>
        <taxon>Candidatus Entotheonellia</taxon>
        <taxon>Candidatus Entotheonellales</taxon>
        <taxon>Candidatus Entotheonellaceae</taxon>
        <taxon>Candidatus Entotheonella</taxon>
    </lineage>
</organism>
<name>W4M9I0_9BACT</name>
<reference evidence="3 4" key="1">
    <citation type="journal article" date="2014" name="Nature">
        <title>An environmental bacterial taxon with a large and distinct metabolic repertoire.</title>
        <authorList>
            <person name="Wilson M.C."/>
            <person name="Mori T."/>
            <person name="Ruckert C."/>
            <person name="Uria A.R."/>
            <person name="Helf M.J."/>
            <person name="Takada K."/>
            <person name="Gernert C."/>
            <person name="Steffens U.A."/>
            <person name="Heycke N."/>
            <person name="Schmitt S."/>
            <person name="Rinke C."/>
            <person name="Helfrich E.J."/>
            <person name="Brachmann A.O."/>
            <person name="Gurgui C."/>
            <person name="Wakimoto T."/>
            <person name="Kracht M."/>
            <person name="Crusemann M."/>
            <person name="Hentschel U."/>
            <person name="Abe I."/>
            <person name="Matsunaga S."/>
            <person name="Kalinowski J."/>
            <person name="Takeyama H."/>
            <person name="Piel J."/>
        </authorList>
    </citation>
    <scope>NUCLEOTIDE SEQUENCE [LARGE SCALE GENOMIC DNA]</scope>
    <source>
        <strain evidence="4">TSY2</strain>
    </source>
</reference>
<proteinExistence type="inferred from homology"/>
<dbReference type="PANTHER" id="PTHR33755">
    <property type="entry name" value="TOXIN PARE1-RELATED"/>
    <property type="match status" value="1"/>
</dbReference>
<gene>
    <name evidence="3" type="ORF">ETSY2_16255</name>
</gene>
<comment type="caution">
    <text evidence="3">The sequence shown here is derived from an EMBL/GenBank/DDBJ whole genome shotgun (WGS) entry which is preliminary data.</text>
</comment>
<dbReference type="InterPro" id="IPR035093">
    <property type="entry name" value="RelE/ParE_toxin_dom_sf"/>
</dbReference>
<evidence type="ECO:0000313" key="3">
    <source>
        <dbReference type="EMBL" id="ETX06586.1"/>
    </source>
</evidence>
<dbReference type="InterPro" id="IPR007712">
    <property type="entry name" value="RelE/ParE_toxin"/>
</dbReference>
<feature type="non-terminal residue" evidence="3">
    <location>
        <position position="1"/>
    </location>
</feature>
<evidence type="ECO:0000313" key="4">
    <source>
        <dbReference type="Proteomes" id="UP000019140"/>
    </source>
</evidence>
<dbReference type="HOGENOM" id="CLU_2311900_0_0_7"/>
<dbReference type="InterPro" id="IPR051803">
    <property type="entry name" value="TA_system_RelE-like_toxin"/>
</dbReference>
<dbReference type="Proteomes" id="UP000019140">
    <property type="component" value="Unassembled WGS sequence"/>
</dbReference>
<evidence type="ECO:0000256" key="1">
    <source>
        <dbReference type="ARBA" id="ARBA00006226"/>
    </source>
</evidence>
<dbReference type="EMBL" id="AZHX01000661">
    <property type="protein sequence ID" value="ETX06586.1"/>
    <property type="molecule type" value="Genomic_DNA"/>
</dbReference>
<evidence type="ECO:0008006" key="5">
    <source>
        <dbReference type="Google" id="ProtNLM"/>
    </source>
</evidence>
<sequence length="99" mass="11547">LRWTRRALRDMRHLHDYIAARNPQAARRMVARIREATSYLYQAPRMGRLGRVAETRELSIAGTPYIVAYLIEGSEIQIVAVIHVRQQWPDSFDDDDEPV</sequence>
<comment type="similarity">
    <text evidence="1">Belongs to the RelE toxin family.</text>
</comment>
<dbReference type="Pfam" id="PF05016">
    <property type="entry name" value="ParE_toxin"/>
    <property type="match status" value="1"/>
</dbReference>